<feature type="domain" description="PD-(D/E)XK nuclease-like" evidence="2">
    <location>
        <begin position="163"/>
        <end position="418"/>
    </location>
</feature>
<feature type="compositionally biased region" description="Low complexity" evidence="1">
    <location>
        <begin position="35"/>
        <end position="44"/>
    </location>
</feature>
<accession>A0A5N5D4N7</accession>
<reference evidence="3 4" key="1">
    <citation type="journal article" date="2019" name="Sci. Rep.">
        <title>A multi-omics analysis of the grapevine pathogen Lasiodiplodia theobromae reveals that temperature affects the expression of virulence- and pathogenicity-related genes.</title>
        <authorList>
            <person name="Felix C."/>
            <person name="Meneses R."/>
            <person name="Goncalves M.F.M."/>
            <person name="Tilleman L."/>
            <person name="Duarte A.S."/>
            <person name="Jorrin-Novo J.V."/>
            <person name="Van de Peer Y."/>
            <person name="Deforce D."/>
            <person name="Van Nieuwerburgh F."/>
            <person name="Esteves A.C."/>
            <person name="Alves A."/>
        </authorList>
    </citation>
    <scope>NUCLEOTIDE SEQUENCE [LARGE SCALE GENOMIC DNA]</scope>
    <source>
        <strain evidence="3 4">LA-SOL3</strain>
    </source>
</reference>
<protein>
    <recommendedName>
        <fullName evidence="2">PD-(D/E)XK nuclease-like domain-containing protein</fullName>
    </recommendedName>
</protein>
<feature type="region of interest" description="Disordered" evidence="1">
    <location>
        <begin position="1"/>
        <end position="110"/>
    </location>
</feature>
<feature type="compositionally biased region" description="Acidic residues" evidence="1">
    <location>
        <begin position="51"/>
        <end position="80"/>
    </location>
</feature>
<sequence length="437" mass="50417">MRERSSSSFESESLASTPRLPVSVAGVKRRRRTGAARTSTTLAARPRHADDDEDDKHDDDDDDDDDDEDDDNDYDDEEPEEPRLQRRRHVDTPSSTSSPPNNGYRKQQRLNRTLALPGDVMVVRDFEMDRPPFPLAVMVQGIYTIKTGRHVFFYEEQEKGPRAPETNRDFEFLEDVQHPYYAPVLTRDALQKIVEVARECSNGKHCVADWNARVHSAVLDLAPHNTTFTERICFMNCNTAQIQPESLVPSWPRLTEYQLTSKMVDFAVCLRFDRDDDLECMRDVILKSNPQSLSINQTLHDPLIATPIALSIFTKRPDQTWDEAQLQISVWVAAQLKRLEQLVKSAWGEEWRKHAYDFLPFIIIDGHEWSFLAASLNGIGQTVIWRKIMFSDTMTESGVQQIVATLHWIAIWAQRTYRRWLYESVLDVSMPPDDGDY</sequence>
<evidence type="ECO:0000313" key="4">
    <source>
        <dbReference type="Proteomes" id="UP000325902"/>
    </source>
</evidence>
<evidence type="ECO:0000313" key="3">
    <source>
        <dbReference type="EMBL" id="KAB2572703.1"/>
    </source>
</evidence>
<dbReference type="Proteomes" id="UP000325902">
    <property type="component" value="Unassembled WGS sequence"/>
</dbReference>
<organism evidence="3 4">
    <name type="scientific">Lasiodiplodia theobromae</name>
    <dbReference type="NCBI Taxonomy" id="45133"/>
    <lineage>
        <taxon>Eukaryota</taxon>
        <taxon>Fungi</taxon>
        <taxon>Dikarya</taxon>
        <taxon>Ascomycota</taxon>
        <taxon>Pezizomycotina</taxon>
        <taxon>Dothideomycetes</taxon>
        <taxon>Dothideomycetes incertae sedis</taxon>
        <taxon>Botryosphaeriales</taxon>
        <taxon>Botryosphaeriaceae</taxon>
        <taxon>Lasiodiplodia</taxon>
    </lineage>
</organism>
<gene>
    <name evidence="3" type="ORF">DBV05_g8628</name>
</gene>
<evidence type="ECO:0000256" key="1">
    <source>
        <dbReference type="SAM" id="MobiDB-lite"/>
    </source>
</evidence>
<evidence type="ECO:0000259" key="2">
    <source>
        <dbReference type="Pfam" id="PF20516"/>
    </source>
</evidence>
<feature type="compositionally biased region" description="Low complexity" evidence="1">
    <location>
        <begin position="1"/>
        <end position="13"/>
    </location>
</feature>
<dbReference type="AlphaFoldDB" id="A0A5N5D4N7"/>
<comment type="caution">
    <text evidence="3">The sequence shown here is derived from an EMBL/GenBank/DDBJ whole genome shotgun (WGS) entry which is preliminary data.</text>
</comment>
<dbReference type="Pfam" id="PF20516">
    <property type="entry name" value="PDDEXK_12"/>
    <property type="match status" value="1"/>
</dbReference>
<proteinExistence type="predicted"/>
<dbReference type="EMBL" id="VCHE01000073">
    <property type="protein sequence ID" value="KAB2572703.1"/>
    <property type="molecule type" value="Genomic_DNA"/>
</dbReference>
<dbReference type="OrthoDB" id="4161186at2759"/>
<keyword evidence="4" id="KW-1185">Reference proteome</keyword>
<dbReference type="InterPro" id="IPR046797">
    <property type="entry name" value="PDDEXK_12"/>
</dbReference>
<name>A0A5N5D4N7_9PEZI</name>